<dbReference type="GO" id="GO:0017108">
    <property type="term" value="F:5'-flap endonuclease activity"/>
    <property type="evidence" value="ECO:0007669"/>
    <property type="project" value="TreeGrafter"/>
</dbReference>
<evidence type="ECO:0000313" key="19">
    <source>
        <dbReference type="EMBL" id="EWM25038.1"/>
    </source>
</evidence>
<dbReference type="EMBL" id="AZIL01001061">
    <property type="protein sequence ID" value="EWM25038.1"/>
    <property type="molecule type" value="Genomic_DNA"/>
</dbReference>
<dbReference type="SMART" id="SM00485">
    <property type="entry name" value="XPGN"/>
    <property type="match status" value="1"/>
</dbReference>
<sequence>MGIQGLLSSLKPVTTPVHVRDLRGLRVGVDAYVWLHRGAYGCAAELCQGKHTTQYLHVCFQRLNLLLRNGVGHVYIVFDGGPLPAKQNTEQERRARREESRQKALQLMAEGHAKDAFAFFAKAIDVTPVMAKAWVDTIQAAKLANVSCVVAPYEADAQLAYMCRTGDLDAVFTEDSDLLATGCPRVLFKLNESTGMAQQIMHADLFKRPIPGLGDLRTWAGESFLAMCILSGCDYLPSVPGLGLRSAYRLIQRHKTASKAIRAMRFEAKHRVPTDYETRFFQALQTFRHQRVFDLTHRTLTHVHPLPPELIAASPSSLDHLGPWMEDAIAASIADCTLDPILRAPFPSIITPTCPSRASRNCLKAPICASFSCRKKNSVPQSKIVAFLPSTGYREEVKIRQMQHEVTVNSKDLSPKETSEGVENATVFKNVAYRPGLRRSTIPLALHGNKRITSFLLSSNKKGLPKSIKDQSSVGNATNRSNYLDSVTPSRGQRRPGASPGVTNGKEPLSGSERSPLLGVDQVCKDTITSEPAVSVACRGSHRSSWFGTTEAGPLRSNGKMGLPSLPPMSTSKRRRTLGGRPSMFALRRFKSEDMTADMGASKNLGAFGGDVHESNMRIEEEDMWGGDHEGIRSDTAYGGYASDSLQPPTPGTPCAGTATPKEIDAVEAETPTNRIEIYGTNPEYKIHQAADKCTQSAQTASGGDQSFKEMKLSPTLCNDMSKSEQAYRPPPTRHLHLRERKRRLEMPTAQAQILERVGLRGTVSQSREINAPISLEVFRYEDSDWPLSPTFS</sequence>
<dbReference type="InterPro" id="IPR036279">
    <property type="entry name" value="5-3_exonuclease_C_sf"/>
</dbReference>
<dbReference type="InterPro" id="IPR044752">
    <property type="entry name" value="PIN-like_EXO1"/>
</dbReference>
<keyword evidence="13" id="KW-0496">Mitochondrion</keyword>
<evidence type="ECO:0000256" key="12">
    <source>
        <dbReference type="ARBA" id="ARBA00023125"/>
    </source>
</evidence>
<name>W7TNF8_9STRA</name>
<keyword evidence="7" id="KW-0227">DNA damage</keyword>
<comment type="cofactor">
    <cofactor evidence="1">
        <name>Mg(2+)</name>
        <dbReference type="ChEBI" id="CHEBI:18420"/>
    </cofactor>
</comment>
<dbReference type="Pfam" id="PF00752">
    <property type="entry name" value="XPG_N"/>
    <property type="match status" value="1"/>
</dbReference>
<evidence type="ECO:0000256" key="9">
    <source>
        <dbReference type="ARBA" id="ARBA00022839"/>
    </source>
</evidence>
<dbReference type="Gene3D" id="3.40.50.1010">
    <property type="entry name" value="5'-nuclease"/>
    <property type="match status" value="1"/>
</dbReference>
<organism evidence="19 20">
    <name type="scientific">Nannochloropsis gaditana</name>
    <dbReference type="NCBI Taxonomy" id="72520"/>
    <lineage>
        <taxon>Eukaryota</taxon>
        <taxon>Sar</taxon>
        <taxon>Stramenopiles</taxon>
        <taxon>Ochrophyta</taxon>
        <taxon>Eustigmatophyceae</taxon>
        <taxon>Eustigmatales</taxon>
        <taxon>Monodopsidaceae</taxon>
        <taxon>Nannochloropsis</taxon>
    </lineage>
</organism>
<proteinExistence type="inferred from homology"/>
<keyword evidence="5" id="KW-0540">Nuclease</keyword>
<dbReference type="GO" id="GO:0006281">
    <property type="term" value="P:DNA repair"/>
    <property type="evidence" value="ECO:0007669"/>
    <property type="project" value="UniProtKB-KW"/>
</dbReference>
<dbReference type="InterPro" id="IPR029060">
    <property type="entry name" value="PIN-like_dom_sf"/>
</dbReference>
<dbReference type="CDD" id="cd09857">
    <property type="entry name" value="PIN_EXO1"/>
    <property type="match status" value="1"/>
</dbReference>
<dbReference type="PRINTS" id="PR00853">
    <property type="entry name" value="XPGRADSUPER"/>
</dbReference>
<evidence type="ECO:0000259" key="17">
    <source>
        <dbReference type="SMART" id="SM00484"/>
    </source>
</evidence>
<feature type="domain" description="XPG N-terminal" evidence="18">
    <location>
        <begin position="1"/>
        <end position="100"/>
    </location>
</feature>
<evidence type="ECO:0000256" key="8">
    <source>
        <dbReference type="ARBA" id="ARBA00022801"/>
    </source>
</evidence>
<dbReference type="SUPFAM" id="SSF47807">
    <property type="entry name" value="5' to 3' exonuclease, C-terminal subdomain"/>
    <property type="match status" value="1"/>
</dbReference>
<dbReference type="InterPro" id="IPR037315">
    <property type="entry name" value="EXO1_H3TH"/>
</dbReference>
<protein>
    <submittedName>
        <fullName evidence="19">Exonuclease 1-like protein</fullName>
    </submittedName>
</protein>
<comment type="caution">
    <text evidence="19">The sequence shown here is derived from an EMBL/GenBank/DDBJ whole genome shotgun (WGS) entry which is preliminary data.</text>
</comment>
<reference evidence="19 20" key="1">
    <citation type="journal article" date="2014" name="Mol. Plant">
        <title>Chromosome Scale Genome Assembly and Transcriptome Profiling of Nannochloropsis gaditana in Nitrogen Depletion.</title>
        <authorList>
            <person name="Corteggiani Carpinelli E."/>
            <person name="Telatin A."/>
            <person name="Vitulo N."/>
            <person name="Forcato C."/>
            <person name="D'Angelo M."/>
            <person name="Schiavon R."/>
            <person name="Vezzi A."/>
            <person name="Giacometti G.M."/>
            <person name="Morosinotto T."/>
            <person name="Valle G."/>
        </authorList>
    </citation>
    <scope>NUCLEOTIDE SEQUENCE [LARGE SCALE GENOMIC DNA]</scope>
    <source>
        <strain evidence="19 20">B-31</strain>
    </source>
</reference>
<dbReference type="SMART" id="SM00484">
    <property type="entry name" value="XPGI"/>
    <property type="match status" value="1"/>
</dbReference>
<keyword evidence="11" id="KW-0267">Excision nuclease</keyword>
<dbReference type="CDD" id="cd09908">
    <property type="entry name" value="H3TH_EXO1"/>
    <property type="match status" value="1"/>
</dbReference>
<dbReference type="AlphaFoldDB" id="W7TNF8"/>
<dbReference type="GO" id="GO:0005634">
    <property type="term" value="C:nucleus"/>
    <property type="evidence" value="ECO:0007669"/>
    <property type="project" value="UniProtKB-SubCell"/>
</dbReference>
<keyword evidence="8" id="KW-0378">Hydrolase</keyword>
<feature type="region of interest" description="Disordered" evidence="16">
    <location>
        <begin position="549"/>
        <end position="577"/>
    </location>
</feature>
<dbReference type="Proteomes" id="UP000019335">
    <property type="component" value="Chromosome 12"/>
</dbReference>
<evidence type="ECO:0000256" key="3">
    <source>
        <dbReference type="ARBA" id="ARBA00010563"/>
    </source>
</evidence>
<dbReference type="GO" id="GO:0035312">
    <property type="term" value="F:5'-3' DNA exonuclease activity"/>
    <property type="evidence" value="ECO:0007669"/>
    <property type="project" value="InterPro"/>
</dbReference>
<dbReference type="Pfam" id="PF00867">
    <property type="entry name" value="XPG_I"/>
    <property type="match status" value="1"/>
</dbReference>
<comment type="subcellular location">
    <subcellularLocation>
        <location evidence="2">Nucleus</location>
    </subcellularLocation>
</comment>
<keyword evidence="9 19" id="KW-0269">Exonuclease</keyword>
<evidence type="ECO:0000256" key="11">
    <source>
        <dbReference type="ARBA" id="ARBA00022881"/>
    </source>
</evidence>
<evidence type="ECO:0000256" key="10">
    <source>
        <dbReference type="ARBA" id="ARBA00022842"/>
    </source>
</evidence>
<dbReference type="FunFam" id="1.10.150.20:FF:000011">
    <property type="entry name" value="exonuclease 1"/>
    <property type="match status" value="1"/>
</dbReference>
<dbReference type="PANTHER" id="PTHR11081">
    <property type="entry name" value="FLAP ENDONUCLEASE FAMILY MEMBER"/>
    <property type="match status" value="1"/>
</dbReference>
<feature type="domain" description="XPG-I" evidence="17">
    <location>
        <begin position="142"/>
        <end position="215"/>
    </location>
</feature>
<evidence type="ECO:0000256" key="6">
    <source>
        <dbReference type="ARBA" id="ARBA00022723"/>
    </source>
</evidence>
<dbReference type="InterPro" id="IPR006084">
    <property type="entry name" value="XPG/Rad2"/>
</dbReference>
<dbReference type="InterPro" id="IPR008918">
    <property type="entry name" value="HhH2"/>
</dbReference>
<feature type="region of interest" description="Disordered" evidence="16">
    <location>
        <begin position="464"/>
        <end position="518"/>
    </location>
</feature>
<evidence type="ECO:0000256" key="15">
    <source>
        <dbReference type="ARBA" id="ARBA00023242"/>
    </source>
</evidence>
<evidence type="ECO:0000256" key="14">
    <source>
        <dbReference type="ARBA" id="ARBA00023204"/>
    </source>
</evidence>
<gene>
    <name evidence="19" type="ORF">Naga_100049g36</name>
</gene>
<keyword evidence="6" id="KW-0479">Metal-binding</keyword>
<comment type="similarity">
    <text evidence="3">Belongs to the XPG/RAD2 endonuclease family. EXO1 subfamily.</text>
</comment>
<dbReference type="InterPro" id="IPR006086">
    <property type="entry name" value="XPG-I_dom"/>
</dbReference>
<dbReference type="OrthoDB" id="26491at2759"/>
<dbReference type="GO" id="GO:0046872">
    <property type="term" value="F:metal ion binding"/>
    <property type="evidence" value="ECO:0007669"/>
    <property type="project" value="UniProtKB-KW"/>
</dbReference>
<keyword evidence="15" id="KW-0539">Nucleus</keyword>
<evidence type="ECO:0000256" key="2">
    <source>
        <dbReference type="ARBA" id="ARBA00004123"/>
    </source>
</evidence>
<accession>W7TNF8</accession>
<dbReference type="FunFam" id="3.40.50.1010:FF:000002">
    <property type="entry name" value="Exonuclease 1, putative"/>
    <property type="match status" value="1"/>
</dbReference>
<keyword evidence="4" id="KW-0597">Phosphoprotein</keyword>
<dbReference type="Gene3D" id="1.10.150.20">
    <property type="entry name" value="5' to 3' exonuclease, C-terminal subdomain"/>
    <property type="match status" value="1"/>
</dbReference>
<evidence type="ECO:0000256" key="7">
    <source>
        <dbReference type="ARBA" id="ARBA00022763"/>
    </source>
</evidence>
<keyword evidence="10" id="KW-0460">Magnesium</keyword>
<dbReference type="SUPFAM" id="SSF88723">
    <property type="entry name" value="PIN domain-like"/>
    <property type="match status" value="1"/>
</dbReference>
<keyword evidence="12" id="KW-0238">DNA-binding</keyword>
<dbReference type="PANTHER" id="PTHR11081:SF65">
    <property type="entry name" value="DNA DAMAGE-INDUCIBLE PROTEIN DIN7-RELATED"/>
    <property type="match status" value="1"/>
</dbReference>
<evidence type="ECO:0000256" key="13">
    <source>
        <dbReference type="ARBA" id="ARBA00023128"/>
    </source>
</evidence>
<keyword evidence="14" id="KW-0234">DNA repair</keyword>
<evidence type="ECO:0000256" key="1">
    <source>
        <dbReference type="ARBA" id="ARBA00001946"/>
    </source>
</evidence>
<evidence type="ECO:0000259" key="18">
    <source>
        <dbReference type="SMART" id="SM00485"/>
    </source>
</evidence>
<feature type="compositionally biased region" description="Polar residues" evidence="16">
    <location>
        <begin position="470"/>
        <end position="491"/>
    </location>
</feature>
<evidence type="ECO:0000256" key="16">
    <source>
        <dbReference type="SAM" id="MobiDB-lite"/>
    </source>
</evidence>
<dbReference type="InterPro" id="IPR006085">
    <property type="entry name" value="XPG_DNA_repair_N"/>
</dbReference>
<evidence type="ECO:0000313" key="20">
    <source>
        <dbReference type="Proteomes" id="UP000019335"/>
    </source>
</evidence>
<dbReference type="SMART" id="SM00279">
    <property type="entry name" value="HhH2"/>
    <property type="match status" value="1"/>
</dbReference>
<keyword evidence="20" id="KW-1185">Reference proteome</keyword>
<evidence type="ECO:0000256" key="4">
    <source>
        <dbReference type="ARBA" id="ARBA00022553"/>
    </source>
</evidence>
<evidence type="ECO:0000256" key="5">
    <source>
        <dbReference type="ARBA" id="ARBA00022722"/>
    </source>
</evidence>
<dbReference type="GO" id="GO:0003677">
    <property type="term" value="F:DNA binding"/>
    <property type="evidence" value="ECO:0007669"/>
    <property type="project" value="UniProtKB-KW"/>
</dbReference>